<dbReference type="EnsemblProtists" id="PYU1_T014387">
    <property type="protein sequence ID" value="PYU1_T014387"/>
    <property type="gene ID" value="PYU1_G014356"/>
</dbReference>
<accession>K3XAY8</accession>
<organism evidence="4 5">
    <name type="scientific">Globisporangium ultimum (strain ATCC 200006 / CBS 805.95 / DAOM BR144)</name>
    <name type="common">Pythium ultimum</name>
    <dbReference type="NCBI Taxonomy" id="431595"/>
    <lineage>
        <taxon>Eukaryota</taxon>
        <taxon>Sar</taxon>
        <taxon>Stramenopiles</taxon>
        <taxon>Oomycota</taxon>
        <taxon>Peronosporomycetes</taxon>
        <taxon>Pythiales</taxon>
        <taxon>Pythiaceae</taxon>
        <taxon>Globisporangium</taxon>
    </lineage>
</organism>
<evidence type="ECO:0000313" key="4">
    <source>
        <dbReference type="EnsemblProtists" id="PYU1_T014387"/>
    </source>
</evidence>
<evidence type="ECO:0000256" key="3">
    <source>
        <dbReference type="SAM" id="SignalP"/>
    </source>
</evidence>
<evidence type="ECO:0000313" key="5">
    <source>
        <dbReference type="Proteomes" id="UP000019132"/>
    </source>
</evidence>
<dbReference type="InParanoid" id="K3XAY8"/>
<dbReference type="AlphaFoldDB" id="K3XAY8"/>
<feature type="region of interest" description="Disordered" evidence="2">
    <location>
        <begin position="311"/>
        <end position="343"/>
    </location>
</feature>
<keyword evidence="5" id="KW-1185">Reference proteome</keyword>
<feature type="signal peptide" evidence="3">
    <location>
        <begin position="1"/>
        <end position="22"/>
    </location>
</feature>
<dbReference type="EMBL" id="GL376565">
    <property type="status" value="NOT_ANNOTATED_CDS"/>
    <property type="molecule type" value="Genomic_DNA"/>
</dbReference>
<protein>
    <submittedName>
        <fullName evidence="4">Uncharacterized protein</fullName>
    </submittedName>
</protein>
<keyword evidence="3" id="KW-0732">Signal</keyword>
<reference evidence="4" key="3">
    <citation type="submission" date="2015-02" db="UniProtKB">
        <authorList>
            <consortium name="EnsemblProtists"/>
        </authorList>
    </citation>
    <scope>IDENTIFICATION</scope>
    <source>
        <strain evidence="4">DAOM BR144</strain>
    </source>
</reference>
<feature type="compositionally biased region" description="Acidic residues" evidence="2">
    <location>
        <begin position="333"/>
        <end position="343"/>
    </location>
</feature>
<dbReference type="VEuPathDB" id="FungiDB:PYU1_G014356"/>
<feature type="coiled-coil region" evidence="1">
    <location>
        <begin position="103"/>
        <end position="165"/>
    </location>
</feature>
<name>K3XAY8_GLOUD</name>
<evidence type="ECO:0000256" key="1">
    <source>
        <dbReference type="SAM" id="Coils"/>
    </source>
</evidence>
<feature type="compositionally biased region" description="Low complexity" evidence="2">
    <location>
        <begin position="322"/>
        <end position="332"/>
    </location>
</feature>
<feature type="coiled-coil region" evidence="1">
    <location>
        <begin position="206"/>
        <end position="282"/>
    </location>
</feature>
<dbReference type="HOGENOM" id="CLU_810085_0_0_1"/>
<keyword evidence="1" id="KW-0175">Coiled coil</keyword>
<reference evidence="5" key="1">
    <citation type="journal article" date="2010" name="Genome Biol.">
        <title>Genome sequence of the necrotrophic plant pathogen Pythium ultimum reveals original pathogenicity mechanisms and effector repertoire.</title>
        <authorList>
            <person name="Levesque C.A."/>
            <person name="Brouwer H."/>
            <person name="Cano L."/>
            <person name="Hamilton J.P."/>
            <person name="Holt C."/>
            <person name="Huitema E."/>
            <person name="Raffaele S."/>
            <person name="Robideau G.P."/>
            <person name="Thines M."/>
            <person name="Win J."/>
            <person name="Zerillo M.M."/>
            <person name="Beakes G.W."/>
            <person name="Boore J.L."/>
            <person name="Busam D."/>
            <person name="Dumas B."/>
            <person name="Ferriera S."/>
            <person name="Fuerstenberg S.I."/>
            <person name="Gachon C.M."/>
            <person name="Gaulin E."/>
            <person name="Govers F."/>
            <person name="Grenville-Briggs L."/>
            <person name="Horner N."/>
            <person name="Hostetler J."/>
            <person name="Jiang R.H."/>
            <person name="Johnson J."/>
            <person name="Krajaejun T."/>
            <person name="Lin H."/>
            <person name="Meijer H.J."/>
            <person name="Moore B."/>
            <person name="Morris P."/>
            <person name="Phuntmart V."/>
            <person name="Puiu D."/>
            <person name="Shetty J."/>
            <person name="Stajich J.E."/>
            <person name="Tripathy S."/>
            <person name="Wawra S."/>
            <person name="van West P."/>
            <person name="Whitty B.R."/>
            <person name="Coutinho P.M."/>
            <person name="Henrissat B."/>
            <person name="Martin F."/>
            <person name="Thomas P.D."/>
            <person name="Tyler B.M."/>
            <person name="De Vries R.P."/>
            <person name="Kamoun S."/>
            <person name="Yandell M."/>
            <person name="Tisserat N."/>
            <person name="Buell C.R."/>
        </authorList>
    </citation>
    <scope>NUCLEOTIDE SEQUENCE</scope>
    <source>
        <strain evidence="5">DAOM:BR144</strain>
    </source>
</reference>
<proteinExistence type="predicted"/>
<reference evidence="5" key="2">
    <citation type="submission" date="2010-04" db="EMBL/GenBank/DDBJ databases">
        <authorList>
            <person name="Buell R."/>
            <person name="Hamilton J."/>
            <person name="Hostetler J."/>
        </authorList>
    </citation>
    <scope>NUCLEOTIDE SEQUENCE [LARGE SCALE GENOMIC DNA]</scope>
    <source>
        <strain evidence="5">DAOM:BR144</strain>
    </source>
</reference>
<dbReference type="Proteomes" id="UP000019132">
    <property type="component" value="Unassembled WGS sequence"/>
</dbReference>
<evidence type="ECO:0000256" key="2">
    <source>
        <dbReference type="SAM" id="MobiDB-lite"/>
    </source>
</evidence>
<sequence>MAAYFVDDLIAMVLLSMKTVLAQQSAVAKKQSAPTAAVLMPAAELQSMQEKLRELAIENVHLRDENRGLAHRFAAATFAPRSPFEEQQIVAVWRQNHDVYRDLEKSRASCGQLERMIEDYETEYEALHRELVATKTEMGETLDDALALRAKLKDVEEENEELVACVHKMHHKHVDELNAKDRECLLLHVQLEDLSTDLESDKNDQRENFELVYEQYELQRQALCQEVTELKAERSELLDELADAETEIERADELNRRLAARIASLEALVNEYKASRREVKARVLDEAIAAMVRYAEHVERECWTDRSVRRSAHRAGKRTTSTDELSTASSTTDDSESLESLED</sequence>
<feature type="chain" id="PRO_5003868577" evidence="3">
    <location>
        <begin position="23"/>
        <end position="343"/>
    </location>
</feature>